<reference evidence="2" key="1">
    <citation type="journal article" date="2020" name="Stud. Mycol.">
        <title>101 Dothideomycetes genomes: a test case for predicting lifestyles and emergence of pathogens.</title>
        <authorList>
            <person name="Haridas S."/>
            <person name="Albert R."/>
            <person name="Binder M."/>
            <person name="Bloem J."/>
            <person name="Labutti K."/>
            <person name="Salamov A."/>
            <person name="Andreopoulos B."/>
            <person name="Baker S."/>
            <person name="Barry K."/>
            <person name="Bills G."/>
            <person name="Bluhm B."/>
            <person name="Cannon C."/>
            <person name="Castanera R."/>
            <person name="Culley D."/>
            <person name="Daum C."/>
            <person name="Ezra D."/>
            <person name="Gonzalez J."/>
            <person name="Henrissat B."/>
            <person name="Kuo A."/>
            <person name="Liang C."/>
            <person name="Lipzen A."/>
            <person name="Lutzoni F."/>
            <person name="Magnuson J."/>
            <person name="Mondo S."/>
            <person name="Nolan M."/>
            <person name="Ohm R."/>
            <person name="Pangilinan J."/>
            <person name="Park H.-J."/>
            <person name="Ramirez L."/>
            <person name="Alfaro M."/>
            <person name="Sun H."/>
            <person name="Tritt A."/>
            <person name="Yoshinaga Y."/>
            <person name="Zwiers L.-H."/>
            <person name="Turgeon B."/>
            <person name="Goodwin S."/>
            <person name="Spatafora J."/>
            <person name="Crous P."/>
            <person name="Grigoriev I."/>
        </authorList>
    </citation>
    <scope>NUCLEOTIDE SEQUENCE</scope>
    <source>
        <strain evidence="2">CBS 207.26</strain>
    </source>
</reference>
<dbReference type="Proteomes" id="UP000800200">
    <property type="component" value="Unassembled WGS sequence"/>
</dbReference>
<feature type="compositionally biased region" description="Polar residues" evidence="1">
    <location>
        <begin position="36"/>
        <end position="48"/>
    </location>
</feature>
<dbReference type="EMBL" id="ML994664">
    <property type="protein sequence ID" value="KAF2179658.1"/>
    <property type="molecule type" value="Genomic_DNA"/>
</dbReference>
<protein>
    <submittedName>
        <fullName evidence="2">Uncharacterized protein</fullName>
    </submittedName>
</protein>
<keyword evidence="3" id="KW-1185">Reference proteome</keyword>
<name>A0A6A6DMP9_9PEZI</name>
<evidence type="ECO:0000313" key="3">
    <source>
        <dbReference type="Proteomes" id="UP000800200"/>
    </source>
</evidence>
<sequence length="167" mass="18413">MRVVSALISPSSILRPVSGGTREVLSCWINGANPTIHNSLPHYQSKGTQKPEKPGGRKGDPLPPPLNKVPDQAPPKHVPPPSKTEPPPQYSPTPDSVQPPPYRYPKSVLNPKTFQIPFKDEKYLSRHSPTNCANPNGRISHPNPRMFNYGIGSLCAFQVKHYADTPR</sequence>
<evidence type="ECO:0000313" key="2">
    <source>
        <dbReference type="EMBL" id="KAF2179658.1"/>
    </source>
</evidence>
<evidence type="ECO:0000256" key="1">
    <source>
        <dbReference type="SAM" id="MobiDB-lite"/>
    </source>
</evidence>
<feature type="compositionally biased region" description="Pro residues" evidence="1">
    <location>
        <begin position="61"/>
        <end position="103"/>
    </location>
</feature>
<proteinExistence type="predicted"/>
<organism evidence="2 3">
    <name type="scientific">Zopfia rhizophila CBS 207.26</name>
    <dbReference type="NCBI Taxonomy" id="1314779"/>
    <lineage>
        <taxon>Eukaryota</taxon>
        <taxon>Fungi</taxon>
        <taxon>Dikarya</taxon>
        <taxon>Ascomycota</taxon>
        <taxon>Pezizomycotina</taxon>
        <taxon>Dothideomycetes</taxon>
        <taxon>Dothideomycetes incertae sedis</taxon>
        <taxon>Zopfiaceae</taxon>
        <taxon>Zopfia</taxon>
    </lineage>
</organism>
<accession>A0A6A6DMP9</accession>
<feature type="compositionally biased region" description="Basic and acidic residues" evidence="1">
    <location>
        <begin position="49"/>
        <end position="60"/>
    </location>
</feature>
<dbReference type="AlphaFoldDB" id="A0A6A6DMP9"/>
<gene>
    <name evidence="2" type="ORF">K469DRAFT_693900</name>
</gene>
<feature type="region of interest" description="Disordered" evidence="1">
    <location>
        <begin position="36"/>
        <end position="107"/>
    </location>
</feature>